<evidence type="ECO:0000256" key="1">
    <source>
        <dbReference type="ARBA" id="ARBA00004123"/>
    </source>
</evidence>
<evidence type="ECO:0000256" key="4">
    <source>
        <dbReference type="ARBA" id="ARBA00023015"/>
    </source>
</evidence>
<dbReference type="GO" id="GO:0003677">
    <property type="term" value="F:DNA binding"/>
    <property type="evidence" value="ECO:0007669"/>
    <property type="project" value="UniProtKB-KW"/>
</dbReference>
<evidence type="ECO:0000256" key="5">
    <source>
        <dbReference type="ARBA" id="ARBA00023125"/>
    </source>
</evidence>
<dbReference type="Gene3D" id="4.10.240.10">
    <property type="entry name" value="Zn(2)-C6 fungal-type DNA-binding domain"/>
    <property type="match status" value="1"/>
</dbReference>
<gene>
    <name evidence="11" type="ORF">N658DRAFT_506544</name>
</gene>
<dbReference type="SMART" id="SM00066">
    <property type="entry name" value="GAL4"/>
    <property type="match status" value="1"/>
</dbReference>
<keyword evidence="8" id="KW-0175">Coiled coil</keyword>
<accession>A0AAN6Q684</accession>
<keyword evidence="2" id="KW-0479">Metal-binding</keyword>
<keyword evidence="3" id="KW-0862">Zinc</keyword>
<feature type="coiled-coil region" evidence="8">
    <location>
        <begin position="47"/>
        <end position="74"/>
    </location>
</feature>
<dbReference type="CDD" id="cd00067">
    <property type="entry name" value="GAL4"/>
    <property type="match status" value="1"/>
</dbReference>
<evidence type="ECO:0000256" key="2">
    <source>
        <dbReference type="ARBA" id="ARBA00022723"/>
    </source>
</evidence>
<evidence type="ECO:0000259" key="10">
    <source>
        <dbReference type="PROSITE" id="PS50048"/>
    </source>
</evidence>
<reference evidence="11" key="2">
    <citation type="submission" date="2023-05" db="EMBL/GenBank/DDBJ databases">
        <authorList>
            <consortium name="Lawrence Berkeley National Laboratory"/>
            <person name="Steindorff A."/>
            <person name="Hensen N."/>
            <person name="Bonometti L."/>
            <person name="Westerberg I."/>
            <person name="Brannstrom I.O."/>
            <person name="Guillou S."/>
            <person name="Cros-Aarteil S."/>
            <person name="Calhoun S."/>
            <person name="Haridas S."/>
            <person name="Kuo A."/>
            <person name="Mondo S."/>
            <person name="Pangilinan J."/>
            <person name="Riley R."/>
            <person name="Labutti K."/>
            <person name="Andreopoulos B."/>
            <person name="Lipzen A."/>
            <person name="Chen C."/>
            <person name="Yanf M."/>
            <person name="Daum C."/>
            <person name="Ng V."/>
            <person name="Clum A."/>
            <person name="Ohm R."/>
            <person name="Martin F."/>
            <person name="Silar P."/>
            <person name="Natvig D."/>
            <person name="Lalanne C."/>
            <person name="Gautier V."/>
            <person name="Ament-Velasquez S.L."/>
            <person name="Kruys A."/>
            <person name="Hutchinson M.I."/>
            <person name="Powell A.J."/>
            <person name="Barry K."/>
            <person name="Miller A.N."/>
            <person name="Grigoriev I.V."/>
            <person name="Debuchy R."/>
            <person name="Gladieux P."/>
            <person name="Thoren M.H."/>
            <person name="Johannesson H."/>
        </authorList>
    </citation>
    <scope>NUCLEOTIDE SEQUENCE</scope>
    <source>
        <strain evidence="11">CBS 757.83</strain>
    </source>
</reference>
<evidence type="ECO:0000256" key="6">
    <source>
        <dbReference type="ARBA" id="ARBA00023163"/>
    </source>
</evidence>
<dbReference type="InterPro" id="IPR036864">
    <property type="entry name" value="Zn2-C6_fun-type_DNA-bd_sf"/>
</dbReference>
<dbReference type="InterPro" id="IPR051615">
    <property type="entry name" value="Transcr_Regulatory_Elem"/>
</dbReference>
<feature type="region of interest" description="Disordered" evidence="9">
    <location>
        <begin position="683"/>
        <end position="705"/>
    </location>
</feature>
<dbReference type="PROSITE" id="PS50048">
    <property type="entry name" value="ZN2_CY6_FUNGAL_2"/>
    <property type="match status" value="1"/>
</dbReference>
<dbReference type="GO" id="GO:0000981">
    <property type="term" value="F:DNA-binding transcription factor activity, RNA polymerase II-specific"/>
    <property type="evidence" value="ECO:0007669"/>
    <property type="project" value="InterPro"/>
</dbReference>
<dbReference type="InterPro" id="IPR001138">
    <property type="entry name" value="Zn2Cys6_DnaBD"/>
</dbReference>
<comment type="subcellular location">
    <subcellularLocation>
        <location evidence="1">Nucleus</location>
    </subcellularLocation>
</comment>
<proteinExistence type="predicted"/>
<dbReference type="PANTHER" id="PTHR31313">
    <property type="entry name" value="TY1 ENHANCER ACTIVATOR"/>
    <property type="match status" value="1"/>
</dbReference>
<feature type="domain" description="Zn(2)-C6 fungal-type" evidence="10">
    <location>
        <begin position="10"/>
        <end position="39"/>
    </location>
</feature>
<evidence type="ECO:0000256" key="3">
    <source>
        <dbReference type="ARBA" id="ARBA00022833"/>
    </source>
</evidence>
<evidence type="ECO:0000313" key="12">
    <source>
        <dbReference type="Proteomes" id="UP001305647"/>
    </source>
</evidence>
<dbReference type="Proteomes" id="UP001305647">
    <property type="component" value="Unassembled WGS sequence"/>
</dbReference>
<dbReference type="EMBL" id="MU863633">
    <property type="protein sequence ID" value="KAK4101776.1"/>
    <property type="molecule type" value="Genomic_DNA"/>
</dbReference>
<sequence length="846" mass="92621">MPREHLTPNACLRCRDKRTKCDGQPTCRRCKARNEECLYEDKKLRTKGHLRNEINRLQTERKTEQLQMQNLLRALLASRDSDLWEEAWDRMRAGDLPQNIAEWIVLHSSRWTPIPLKAPVDGPAAQELLNLGSIEGAAITTSSAPAQPMGPSVGPLSGRLGDGSPRPVLREIAAGKPASDPRETVPMVLFEHDFDDSSIGPSLRVWTKVTPDLTLVGPLLDRFFAGPLSSLFLVSKRHFLQDFREGNPRYCSEALVNAMLGTACTMMTVSSRLVPRFSFEDAFIGQARMLLLREPSLVSLPDIQALGVLALAEIARRNHDEAVDLARESLRACILLLLHQQNQDPYHGDDFKTVLAMTYCGVLSLNRLISLMGGHLELKDGPLFARIHTDWGDLGDDTPAARVERGISLHTQFYSQLQFCPPLARFVFEVTEVVHTFTTYCSSTTMTAADLEGAFRRCISCHDQAAESFALEENTRADVLLAQVCYHYCLFKLLYPLVSSSESLVDGLPRSLSGGETPQTVCRQASESIICLVNEYQTRYSLSYLPPLLPHMVFEATAHQRFLAADLGCQNLRDEWRGGSPEPASLDMVYSASAPEPGPLQPTVSVTTWAPEPWSPSRCVPSPGSAVRKDSAVSVSSARHPFSGGPGFRTQSSIRNATTSANSDSCWGDAVGLGALRVGRERAMSDEDTAAPESKPQPPPQPGELAEIGYLQLMSMGEHHAGADSAASLLRTPYNNVCPGMGVGMGVYAPPLKPKSMLPEIYGDDVGAASQLDSAPVDDPPRQRAVTMPRLDIWCERFPGMDAHVPILAGNLSGKTEGQGEGFLFRPSGADGWEEFMSDSPEAVLD</sequence>
<keyword evidence="5" id="KW-0238">DNA-binding</keyword>
<dbReference type="Pfam" id="PF00172">
    <property type="entry name" value="Zn_clus"/>
    <property type="match status" value="1"/>
</dbReference>
<keyword evidence="6" id="KW-0804">Transcription</keyword>
<keyword evidence="12" id="KW-1185">Reference proteome</keyword>
<name>A0AAN6Q684_9PEZI</name>
<comment type="caution">
    <text evidence="11">The sequence shown here is derived from an EMBL/GenBank/DDBJ whole genome shotgun (WGS) entry which is preliminary data.</text>
</comment>
<dbReference type="GO" id="GO:0005634">
    <property type="term" value="C:nucleus"/>
    <property type="evidence" value="ECO:0007669"/>
    <property type="project" value="UniProtKB-SubCell"/>
</dbReference>
<dbReference type="AlphaFoldDB" id="A0AAN6Q684"/>
<reference evidence="11" key="1">
    <citation type="journal article" date="2023" name="Mol. Phylogenet. Evol.">
        <title>Genome-scale phylogeny and comparative genomics of the fungal order Sordariales.</title>
        <authorList>
            <person name="Hensen N."/>
            <person name="Bonometti L."/>
            <person name="Westerberg I."/>
            <person name="Brannstrom I.O."/>
            <person name="Guillou S."/>
            <person name="Cros-Aarteil S."/>
            <person name="Calhoun S."/>
            <person name="Haridas S."/>
            <person name="Kuo A."/>
            <person name="Mondo S."/>
            <person name="Pangilinan J."/>
            <person name="Riley R."/>
            <person name="LaButti K."/>
            <person name="Andreopoulos B."/>
            <person name="Lipzen A."/>
            <person name="Chen C."/>
            <person name="Yan M."/>
            <person name="Daum C."/>
            <person name="Ng V."/>
            <person name="Clum A."/>
            <person name="Steindorff A."/>
            <person name="Ohm R.A."/>
            <person name="Martin F."/>
            <person name="Silar P."/>
            <person name="Natvig D.O."/>
            <person name="Lalanne C."/>
            <person name="Gautier V."/>
            <person name="Ament-Velasquez S.L."/>
            <person name="Kruys A."/>
            <person name="Hutchinson M.I."/>
            <person name="Powell A.J."/>
            <person name="Barry K."/>
            <person name="Miller A.N."/>
            <person name="Grigoriev I.V."/>
            <person name="Debuchy R."/>
            <person name="Gladieux P."/>
            <person name="Hiltunen Thoren M."/>
            <person name="Johannesson H."/>
        </authorList>
    </citation>
    <scope>NUCLEOTIDE SEQUENCE</scope>
    <source>
        <strain evidence="11">CBS 757.83</strain>
    </source>
</reference>
<evidence type="ECO:0000256" key="8">
    <source>
        <dbReference type="SAM" id="Coils"/>
    </source>
</evidence>
<evidence type="ECO:0000256" key="9">
    <source>
        <dbReference type="SAM" id="MobiDB-lite"/>
    </source>
</evidence>
<dbReference type="CDD" id="cd12148">
    <property type="entry name" value="fungal_TF_MHR"/>
    <property type="match status" value="1"/>
</dbReference>
<keyword evidence="4" id="KW-0805">Transcription regulation</keyword>
<dbReference type="GO" id="GO:0008270">
    <property type="term" value="F:zinc ion binding"/>
    <property type="evidence" value="ECO:0007669"/>
    <property type="project" value="InterPro"/>
</dbReference>
<organism evidence="11 12">
    <name type="scientific">Parathielavia hyrcaniae</name>
    <dbReference type="NCBI Taxonomy" id="113614"/>
    <lineage>
        <taxon>Eukaryota</taxon>
        <taxon>Fungi</taxon>
        <taxon>Dikarya</taxon>
        <taxon>Ascomycota</taxon>
        <taxon>Pezizomycotina</taxon>
        <taxon>Sordariomycetes</taxon>
        <taxon>Sordariomycetidae</taxon>
        <taxon>Sordariales</taxon>
        <taxon>Chaetomiaceae</taxon>
        <taxon>Parathielavia</taxon>
    </lineage>
</organism>
<protein>
    <recommendedName>
        <fullName evidence="10">Zn(2)-C6 fungal-type domain-containing protein</fullName>
    </recommendedName>
</protein>
<dbReference type="SUPFAM" id="SSF57701">
    <property type="entry name" value="Zn2/Cys6 DNA-binding domain"/>
    <property type="match status" value="1"/>
</dbReference>
<dbReference type="PANTHER" id="PTHR31313:SF4">
    <property type="entry name" value="CONIDIAL DEVELOPMENT PROTEIN FLUFFY"/>
    <property type="match status" value="1"/>
</dbReference>
<evidence type="ECO:0000313" key="11">
    <source>
        <dbReference type="EMBL" id="KAK4101776.1"/>
    </source>
</evidence>
<evidence type="ECO:0000256" key="7">
    <source>
        <dbReference type="ARBA" id="ARBA00023242"/>
    </source>
</evidence>
<keyword evidence="7" id="KW-0539">Nucleus</keyword>
<dbReference type="PROSITE" id="PS00463">
    <property type="entry name" value="ZN2_CY6_FUNGAL_1"/>
    <property type="match status" value="1"/>
</dbReference>